<proteinExistence type="predicted"/>
<evidence type="ECO:0008006" key="3">
    <source>
        <dbReference type="Google" id="ProtNLM"/>
    </source>
</evidence>
<evidence type="ECO:0000313" key="1">
    <source>
        <dbReference type="EMBL" id="RNA27234.1"/>
    </source>
</evidence>
<evidence type="ECO:0000313" key="2">
    <source>
        <dbReference type="Proteomes" id="UP000276133"/>
    </source>
</evidence>
<gene>
    <name evidence="1" type="ORF">BpHYR1_021676</name>
</gene>
<organism evidence="1 2">
    <name type="scientific">Brachionus plicatilis</name>
    <name type="common">Marine rotifer</name>
    <name type="synonym">Brachionus muelleri</name>
    <dbReference type="NCBI Taxonomy" id="10195"/>
    <lineage>
        <taxon>Eukaryota</taxon>
        <taxon>Metazoa</taxon>
        <taxon>Spiralia</taxon>
        <taxon>Gnathifera</taxon>
        <taxon>Rotifera</taxon>
        <taxon>Eurotatoria</taxon>
        <taxon>Monogononta</taxon>
        <taxon>Pseudotrocha</taxon>
        <taxon>Ploima</taxon>
        <taxon>Brachionidae</taxon>
        <taxon>Brachionus</taxon>
    </lineage>
</organism>
<dbReference type="EMBL" id="REGN01002578">
    <property type="protein sequence ID" value="RNA27234.1"/>
    <property type="molecule type" value="Genomic_DNA"/>
</dbReference>
<dbReference type="OrthoDB" id="10184516at2759"/>
<name>A0A3M7RUI0_BRAPC</name>
<accession>A0A3M7RUI0</accession>
<keyword evidence="2" id="KW-1185">Reference proteome</keyword>
<sequence length="207" mass="24240">MVAFENSFRRTKIIPFNIFFKKKLSIFLILNSSINNRFCTLLEKDYMLSLQLDACNSITKSIHLNYSKHACGEVLQGKLLSIFFVRAKYLVFSTFITDNLKWDNHISNIIHKANFILDWFLHVVQCPSSFPTGSASSTRNNNKLYRQLVKSCSNRHHFFTNRVIPYWNELPIENSLDTHLSSEHQNQQHICHTVTVFFHKLVKNILT</sequence>
<dbReference type="Proteomes" id="UP000276133">
    <property type="component" value="Unassembled WGS sequence"/>
</dbReference>
<reference evidence="1 2" key="1">
    <citation type="journal article" date="2018" name="Sci. Rep.">
        <title>Genomic signatures of local adaptation to the degree of environmental predictability in rotifers.</title>
        <authorList>
            <person name="Franch-Gras L."/>
            <person name="Hahn C."/>
            <person name="Garcia-Roger E.M."/>
            <person name="Carmona M.J."/>
            <person name="Serra M."/>
            <person name="Gomez A."/>
        </authorList>
    </citation>
    <scope>NUCLEOTIDE SEQUENCE [LARGE SCALE GENOMIC DNA]</scope>
    <source>
        <strain evidence="1">HYR1</strain>
    </source>
</reference>
<dbReference type="AlphaFoldDB" id="A0A3M7RUI0"/>
<protein>
    <recommendedName>
        <fullName evidence="3">RNA-directed DNA polymerase from mobile element jockey-like</fullName>
    </recommendedName>
</protein>
<comment type="caution">
    <text evidence="1">The sequence shown here is derived from an EMBL/GenBank/DDBJ whole genome shotgun (WGS) entry which is preliminary data.</text>
</comment>